<dbReference type="Gene3D" id="3.30.390.10">
    <property type="entry name" value="Enolase-like, N-terminal domain"/>
    <property type="match status" value="1"/>
</dbReference>
<keyword evidence="1" id="KW-0456">Lyase</keyword>
<dbReference type="AlphaFoldDB" id="A0A1H2PQR6"/>
<dbReference type="SUPFAM" id="SSF54826">
    <property type="entry name" value="Enolase N-terminal domain-like"/>
    <property type="match status" value="1"/>
</dbReference>
<evidence type="ECO:0000313" key="3">
    <source>
        <dbReference type="EMBL" id="SDV48764.1"/>
    </source>
</evidence>
<dbReference type="InterPro" id="IPR029017">
    <property type="entry name" value="Enolase-like_N"/>
</dbReference>
<keyword evidence="4" id="KW-1185">Reference proteome</keyword>
<dbReference type="Pfam" id="PF13378">
    <property type="entry name" value="MR_MLE_C"/>
    <property type="match status" value="1"/>
</dbReference>
<dbReference type="Gene3D" id="3.20.20.120">
    <property type="entry name" value="Enolase-like C-terminal domain"/>
    <property type="match status" value="1"/>
</dbReference>
<dbReference type="PANTHER" id="PTHR48080:SF2">
    <property type="entry name" value="D-GALACTONATE DEHYDRATASE"/>
    <property type="match status" value="1"/>
</dbReference>
<accession>A0A1H2PQR6</accession>
<feature type="domain" description="Mandelate racemase/muconate lactonizing enzyme C-terminal" evidence="2">
    <location>
        <begin position="137"/>
        <end position="254"/>
    </location>
</feature>
<dbReference type="Pfam" id="PF02746">
    <property type="entry name" value="MR_MLE_N"/>
    <property type="match status" value="1"/>
</dbReference>
<protein>
    <submittedName>
        <fullName evidence="3">Galactonate dehydratase</fullName>
    </submittedName>
</protein>
<dbReference type="InterPro" id="IPR013341">
    <property type="entry name" value="Mandelate_racemase_N_dom"/>
</dbReference>
<sequence length="388" mass="43049">MKIREVRVYVVHTARIHPVVIEVETDEGVVGIGEAGIAYGLGQTAVSGMVKDIAERLLIGKDPMRIEALWSEMYDHTFWAKGGGGPIVFGAISAIELALWDIKAKTLNVPVFELLGGKIRDSVRLYANGWGQPHEEVKAFADAAEKTVAEGFDALKCYPFAYRESDARATSRHPSMRALDKSVLKRSLEKLRAARKAVGPDVEIMLDLSGGLTCDETIRFCRQVEELDIFFVEEPCDPYDVGAMKKISDQVRIPMAAGERLYTRYGFRPIMEAHAVDIIQPDITLAGGFMETKKIAAMAEAYDMRVQPHVCGSPLSTAIALHLDACIPNFAIQEIYPYWQTMPGYIEIVDDAPEARIKNGRLDITDKPGWGVNLRQEAIRPFLVHTIA</sequence>
<dbReference type="GO" id="GO:0016829">
    <property type="term" value="F:lyase activity"/>
    <property type="evidence" value="ECO:0007669"/>
    <property type="project" value="UniProtKB-KW"/>
</dbReference>
<evidence type="ECO:0000313" key="4">
    <source>
        <dbReference type="Proteomes" id="UP000243719"/>
    </source>
</evidence>
<dbReference type="InterPro" id="IPR013342">
    <property type="entry name" value="Mandelate_racemase_C"/>
</dbReference>
<dbReference type="SFLD" id="SFLDG00179">
    <property type="entry name" value="mandelate_racemase"/>
    <property type="match status" value="1"/>
</dbReference>
<dbReference type="InterPro" id="IPR018110">
    <property type="entry name" value="Mandel_Rmase/mucon_lact_enz_CS"/>
</dbReference>
<dbReference type="CDD" id="cd03316">
    <property type="entry name" value="MR_like"/>
    <property type="match status" value="1"/>
</dbReference>
<dbReference type="SUPFAM" id="SSF51604">
    <property type="entry name" value="Enolase C-terminal domain-like"/>
    <property type="match status" value="1"/>
</dbReference>
<reference evidence="4" key="1">
    <citation type="submission" date="2016-09" db="EMBL/GenBank/DDBJ databases">
        <authorList>
            <person name="Varghese N."/>
            <person name="Submissions S."/>
        </authorList>
    </citation>
    <scope>NUCLEOTIDE SEQUENCE [LARGE SCALE GENOMIC DNA]</scope>
    <source>
        <strain evidence="4">JS23</strain>
    </source>
</reference>
<dbReference type="OrthoDB" id="103536at2"/>
<organism evidence="3 4">
    <name type="scientific">Chitinasiproducens palmae</name>
    <dbReference type="NCBI Taxonomy" id="1770053"/>
    <lineage>
        <taxon>Bacteria</taxon>
        <taxon>Pseudomonadati</taxon>
        <taxon>Pseudomonadota</taxon>
        <taxon>Betaproteobacteria</taxon>
        <taxon>Burkholderiales</taxon>
        <taxon>Burkholderiaceae</taxon>
        <taxon>Chitinasiproducens</taxon>
    </lineage>
</organism>
<evidence type="ECO:0000259" key="2">
    <source>
        <dbReference type="SMART" id="SM00922"/>
    </source>
</evidence>
<dbReference type="SMART" id="SM00922">
    <property type="entry name" value="MR_MLE"/>
    <property type="match status" value="1"/>
</dbReference>
<name>A0A1H2PQR6_9BURK</name>
<dbReference type="InterPro" id="IPR036849">
    <property type="entry name" value="Enolase-like_C_sf"/>
</dbReference>
<dbReference type="PROSITE" id="PS00908">
    <property type="entry name" value="MR_MLE_1"/>
    <property type="match status" value="1"/>
</dbReference>
<dbReference type="STRING" id="1770053.SAMN05216551_10647"/>
<dbReference type="SFLD" id="SFLDS00001">
    <property type="entry name" value="Enolase"/>
    <property type="match status" value="1"/>
</dbReference>
<proteinExistence type="predicted"/>
<dbReference type="InterPro" id="IPR034593">
    <property type="entry name" value="DgoD-like"/>
</dbReference>
<dbReference type="InterPro" id="IPR029065">
    <property type="entry name" value="Enolase_C-like"/>
</dbReference>
<evidence type="ECO:0000256" key="1">
    <source>
        <dbReference type="ARBA" id="ARBA00023239"/>
    </source>
</evidence>
<dbReference type="Proteomes" id="UP000243719">
    <property type="component" value="Unassembled WGS sequence"/>
</dbReference>
<dbReference type="PANTHER" id="PTHR48080">
    <property type="entry name" value="D-GALACTONATE DEHYDRATASE-RELATED"/>
    <property type="match status" value="1"/>
</dbReference>
<dbReference type="EMBL" id="FNLO01000006">
    <property type="protein sequence ID" value="SDV48764.1"/>
    <property type="molecule type" value="Genomic_DNA"/>
</dbReference>
<dbReference type="RefSeq" id="WP_091908533.1">
    <property type="nucleotide sequence ID" value="NZ_FNLO01000006.1"/>
</dbReference>
<dbReference type="GO" id="GO:0009063">
    <property type="term" value="P:amino acid catabolic process"/>
    <property type="evidence" value="ECO:0007669"/>
    <property type="project" value="InterPro"/>
</dbReference>
<gene>
    <name evidence="3" type="ORF">SAMN05216551_10647</name>
</gene>